<reference evidence="2" key="1">
    <citation type="submission" date="2021-06" db="EMBL/GenBank/DDBJ databases">
        <title>New haloarchaea isolates fom saline soil.</title>
        <authorList>
            <person name="Duran-Viseras A."/>
            <person name="Sanchez-Porro C.S."/>
            <person name="Ventosa A."/>
        </authorList>
    </citation>
    <scope>NUCLEOTIDE SEQUENCE</scope>
    <source>
        <strain evidence="2">JCM 18369</strain>
    </source>
</reference>
<keyword evidence="1" id="KW-0812">Transmembrane</keyword>
<organism evidence="2 3">
    <name type="scientific">Haloarcula salina</name>
    <dbReference type="NCBI Taxonomy" id="1429914"/>
    <lineage>
        <taxon>Archaea</taxon>
        <taxon>Methanobacteriati</taxon>
        <taxon>Methanobacteriota</taxon>
        <taxon>Stenosarchaea group</taxon>
        <taxon>Halobacteria</taxon>
        <taxon>Halobacteriales</taxon>
        <taxon>Haloarculaceae</taxon>
        <taxon>Haloarcula</taxon>
    </lineage>
</organism>
<proteinExistence type="predicted"/>
<feature type="transmembrane region" description="Helical" evidence="1">
    <location>
        <begin position="188"/>
        <end position="211"/>
    </location>
</feature>
<dbReference type="InterPro" id="IPR025098">
    <property type="entry name" value="DUF4013"/>
</dbReference>
<evidence type="ECO:0000313" key="3">
    <source>
        <dbReference type="Proteomes" id="UP001166304"/>
    </source>
</evidence>
<keyword evidence="3" id="KW-1185">Reference proteome</keyword>
<keyword evidence="1" id="KW-0472">Membrane</keyword>
<feature type="transmembrane region" description="Helical" evidence="1">
    <location>
        <begin position="74"/>
        <end position="94"/>
    </location>
</feature>
<comment type="caution">
    <text evidence="2">The sequence shown here is derived from an EMBL/GenBank/DDBJ whole genome shotgun (WGS) entry which is preliminary data.</text>
</comment>
<protein>
    <submittedName>
        <fullName evidence="2">DUF4013 domain-containing protein</fullName>
    </submittedName>
</protein>
<dbReference type="Proteomes" id="UP001166304">
    <property type="component" value="Unassembled WGS sequence"/>
</dbReference>
<name>A0AA41FXF2_9EURY</name>
<dbReference type="Pfam" id="PF13197">
    <property type="entry name" value="DUF4013"/>
    <property type="match status" value="1"/>
</dbReference>
<feature type="transmembrane region" description="Helical" evidence="1">
    <location>
        <begin position="21"/>
        <end position="44"/>
    </location>
</feature>
<dbReference type="RefSeq" id="WP_162412122.1">
    <property type="nucleotide sequence ID" value="NZ_JAHQXE010000001.1"/>
</dbReference>
<accession>A0AA41FXF2</accession>
<feature type="transmembrane region" description="Helical" evidence="1">
    <location>
        <begin position="106"/>
        <end position="125"/>
    </location>
</feature>
<sequence>MDSIGDSLRYPMEDEDWLTTVVIGGVLTLLGVFFIPILPVYGYIVRAINERVAGATQPPEFDDWGDLFVDGIKAWVIGAVYMLIPGIVAAVVVGGSLISIMTGTRAGVGAGMAGLLGGLLISAVLSLVFGYVAVAAVVHFSVTGDLSAAFDIGTLRQLALSSEYATAWLVSVVLFVGANIAVNLFNVIPFVGSLIAGVLTAFATFYVAVVATDLWASGYKAALEDGEEAESVGTAPV</sequence>
<gene>
    <name evidence="2" type="ORF">KTS37_02195</name>
</gene>
<evidence type="ECO:0000313" key="2">
    <source>
        <dbReference type="EMBL" id="MBV0900587.1"/>
    </source>
</evidence>
<feature type="transmembrane region" description="Helical" evidence="1">
    <location>
        <begin position="164"/>
        <end position="182"/>
    </location>
</feature>
<evidence type="ECO:0000256" key="1">
    <source>
        <dbReference type="SAM" id="Phobius"/>
    </source>
</evidence>
<dbReference type="EMBL" id="JAHQXE010000001">
    <property type="protein sequence ID" value="MBV0900587.1"/>
    <property type="molecule type" value="Genomic_DNA"/>
</dbReference>
<keyword evidence="1" id="KW-1133">Transmembrane helix</keyword>
<dbReference type="AlphaFoldDB" id="A0AA41FXF2"/>